<gene>
    <name evidence="1" type="ORF">QAD02_003024</name>
</gene>
<accession>A0ACC2NKR5</accession>
<organism evidence="1 2">
    <name type="scientific">Eretmocerus hayati</name>
    <dbReference type="NCBI Taxonomy" id="131215"/>
    <lineage>
        <taxon>Eukaryota</taxon>
        <taxon>Metazoa</taxon>
        <taxon>Ecdysozoa</taxon>
        <taxon>Arthropoda</taxon>
        <taxon>Hexapoda</taxon>
        <taxon>Insecta</taxon>
        <taxon>Pterygota</taxon>
        <taxon>Neoptera</taxon>
        <taxon>Endopterygota</taxon>
        <taxon>Hymenoptera</taxon>
        <taxon>Apocrita</taxon>
        <taxon>Proctotrupomorpha</taxon>
        <taxon>Chalcidoidea</taxon>
        <taxon>Aphelinidae</taxon>
        <taxon>Aphelininae</taxon>
        <taxon>Eretmocerus</taxon>
    </lineage>
</organism>
<reference evidence="1" key="1">
    <citation type="submission" date="2023-04" db="EMBL/GenBank/DDBJ databases">
        <title>A chromosome-level genome assembly of the parasitoid wasp Eretmocerus hayati.</title>
        <authorList>
            <person name="Zhong Y."/>
            <person name="Liu S."/>
            <person name="Liu Y."/>
        </authorList>
    </citation>
    <scope>NUCLEOTIDE SEQUENCE</scope>
    <source>
        <strain evidence="1">ZJU_SS_LIU_2023</strain>
    </source>
</reference>
<protein>
    <submittedName>
        <fullName evidence="1">Uncharacterized protein</fullName>
    </submittedName>
</protein>
<dbReference type="EMBL" id="CM056743">
    <property type="protein sequence ID" value="KAJ8671765.1"/>
    <property type="molecule type" value="Genomic_DNA"/>
</dbReference>
<comment type="caution">
    <text evidence="1">The sequence shown here is derived from an EMBL/GenBank/DDBJ whole genome shotgun (WGS) entry which is preliminary data.</text>
</comment>
<evidence type="ECO:0000313" key="1">
    <source>
        <dbReference type="EMBL" id="KAJ8671765.1"/>
    </source>
</evidence>
<dbReference type="Proteomes" id="UP001239111">
    <property type="component" value="Chromosome 3"/>
</dbReference>
<sequence>MARSEFSRIDVLLSVETLKKTDRLKYPIKKCFLGEYMHYGLQKCLEREIIKHGTKEAKNLLFGIHGDGVYLGETRYLWPILAKFAKLNYMLTCGIRVLPDSRRYLSHNTQAKQLLRAFVRDFTDIFGADRPTYNGHGLGYLAFEAKAHGALDSLSACMYENFMRVLKSFIQKPEKPLQQIFRNLRHQSRFVKPQAQKYYPIYEVCGNQSKCLPYEGFTDQFGKVIDSDFELTTKPPDNVCVLEDDTIVVTEYFAFQSLVPVMIGRQFTTREDIPYYSAPSTGFDICIASGLSTGTRY</sequence>
<evidence type="ECO:0000313" key="2">
    <source>
        <dbReference type="Proteomes" id="UP001239111"/>
    </source>
</evidence>
<name>A0ACC2NKR5_9HYME</name>
<proteinExistence type="predicted"/>
<keyword evidence="2" id="KW-1185">Reference proteome</keyword>